<organism evidence="2 3">
    <name type="scientific">Plakobranchus ocellatus</name>
    <dbReference type="NCBI Taxonomy" id="259542"/>
    <lineage>
        <taxon>Eukaryota</taxon>
        <taxon>Metazoa</taxon>
        <taxon>Spiralia</taxon>
        <taxon>Lophotrochozoa</taxon>
        <taxon>Mollusca</taxon>
        <taxon>Gastropoda</taxon>
        <taxon>Heterobranchia</taxon>
        <taxon>Euthyneura</taxon>
        <taxon>Panpulmonata</taxon>
        <taxon>Sacoglossa</taxon>
        <taxon>Placobranchoidea</taxon>
        <taxon>Plakobranchidae</taxon>
        <taxon>Plakobranchus</taxon>
    </lineage>
</organism>
<keyword evidence="3" id="KW-1185">Reference proteome</keyword>
<feature type="compositionally biased region" description="Basic and acidic residues" evidence="1">
    <location>
        <begin position="70"/>
        <end position="101"/>
    </location>
</feature>
<feature type="compositionally biased region" description="Polar residues" evidence="1">
    <location>
        <begin position="1584"/>
        <end position="1597"/>
    </location>
</feature>
<feature type="compositionally biased region" description="Basic and acidic residues" evidence="1">
    <location>
        <begin position="339"/>
        <end position="348"/>
    </location>
</feature>
<feature type="region of interest" description="Disordered" evidence="1">
    <location>
        <begin position="1355"/>
        <end position="1389"/>
    </location>
</feature>
<evidence type="ECO:0000313" key="3">
    <source>
        <dbReference type="Proteomes" id="UP000735302"/>
    </source>
</evidence>
<feature type="compositionally biased region" description="Polar residues" evidence="1">
    <location>
        <begin position="629"/>
        <end position="657"/>
    </location>
</feature>
<feature type="compositionally biased region" description="Polar residues" evidence="1">
    <location>
        <begin position="303"/>
        <end position="312"/>
    </location>
</feature>
<sequence length="1634" mass="180374">MSILGFEPQYYSGTNSASDSTVYYDDMKFSTPSLYLPTASLPTSRSSSTLGSDYGLNPKYRTKKPPWARSDLELFRRRGERYSTKRGQEDGDKENSGGEDKVMVPATSTLVRPDGRRVSVCTPSKQWIVHWHEMLRRKSLEQLESQEMASPDSPILHVSPPTPSPASSATNLNTDGFAWDRFDSDLSNTVFDLVRRKDGGRGSLPHNTERLTPPSGHSREDSTSSMESISALVMVVQERQALEKLTGTDAVDNAHVERPSETDAHTRKDYVDERRDVAERNSCDSEKKITSIEKGNLHVCDSRTPSPVSSRGSRPHSPAWSHSSVSPCPSPSPSRRSHNRSDKSRSPLDKPQFTYPRFDPALNPQSERKLRQQLEKLQHCPCGGLHEDKLSPALDCSPYTDLVNHDLWPPAREHLLPHNGSPSTPRRDTSSMPPTPLPQIQIESPKRNPKFMWSLPSPVTSASAPQQARTRRTGASVFRLPVTQLRKKDRHGRRLLPAPAAAVEAAKARASASASDDSHDNDDRKENSRREKVKLLPSTRSASLGQPELPAAQQTSYPHGQTAKAAPGKGKAYSSSSPGFSSDDDCNQSQPEKTRALSQDATREGGAMGGVRGGVGLNRKDSGSGSSSLVSYTAESVRSNSSATNVDPSSDDSFSNHSMHDELQRQQKHKQQQQPQLQLEPTNTDPVNPHSPHLPSKKQGHLHESHPHTAPSAPTDNPPTGPSLPAKSKASALASKLRFGRKTKDVAKSSNANENQKKNKSGGAEGKKVEVGKSGDLSAKRSDNFEEVYNSNVERLLETMTGLPAPRSSKAGKIRLKDLKLKPGPTGKNSPFLLQQSLSLSDELADNAGFFDSEEWVEFELDEGSRGQENETALTVDCSADEDVVNECVRVEELLSPSQRELGQRQQLSLEEGEPCRASVSTPETEEGTATPVSERRLEREAGTKAKNITEMSCTSPEPDYEEWRKTAPQVKPYVQQHAALISRTPDWEIPESVKARLSRADSSASDSLSVIQETPESGQDELPSGSDDNDHRGAESDDTLYGYNSEDDFSDDGGHHRQLRDQNQEPETEVANKTLGLGLEVNDQNQILQVETESNIRQEESPTLETENNIIQEESPIMETENNIIQEESPTLETENNIKQEESPIMETENNIIQEESPIMETENNIIQEESPTLETENNIIQEESPIMETENNIIQEESPIMETENNIIEEESPILVTENNIIQEESPTLETENNIIQEESLTLETENNLQKKSSTFETNNNNIIQEQSSTFENNNNIRQNKSLTLETEKEFVANDIKVYNYTYSQENVVENVVVSEDKNADREDEIDDLSRCSSSVSADDSYPVCYALEETAASSRPSPAISADMESRGEQGRTDTTGDSDIDTSHSIRCFDEPIGEREETLADGNEPQAALSECLVSKDGDLDQAESDEVMIAAAEIDDSRLGSFDHKDVKEVVENSQDDGIVSDAGTCVGGSEFETSNPPLASSCTAEVNDGDGDDNDDKGNETHDDVDDSSSSHTSAGSRGQKTTLLSMAMEVEKENRLLEREREERAKEQEHREKLDQQDDQDDAAAQRMSSREPDTDSLTSGHMSESSGGFFSRLKTRARRKGYPPAQTSSNFSLVNKPNPNKKKKK</sequence>
<reference evidence="2 3" key="1">
    <citation type="journal article" date="2021" name="Elife">
        <title>Chloroplast acquisition without the gene transfer in kleptoplastic sea slugs, Plakobranchus ocellatus.</title>
        <authorList>
            <person name="Maeda T."/>
            <person name="Takahashi S."/>
            <person name="Yoshida T."/>
            <person name="Shimamura S."/>
            <person name="Takaki Y."/>
            <person name="Nagai Y."/>
            <person name="Toyoda A."/>
            <person name="Suzuki Y."/>
            <person name="Arimoto A."/>
            <person name="Ishii H."/>
            <person name="Satoh N."/>
            <person name="Nishiyama T."/>
            <person name="Hasebe M."/>
            <person name="Maruyama T."/>
            <person name="Minagawa J."/>
            <person name="Obokata J."/>
            <person name="Shigenobu S."/>
        </authorList>
    </citation>
    <scope>NUCLEOTIDE SEQUENCE [LARGE SCALE GENOMIC DNA]</scope>
</reference>
<feature type="compositionally biased region" description="Basic and acidic residues" evidence="1">
    <location>
        <begin position="252"/>
        <end position="291"/>
    </location>
</feature>
<feature type="compositionally biased region" description="Polar residues" evidence="1">
    <location>
        <begin position="1102"/>
        <end position="1113"/>
    </location>
</feature>
<evidence type="ECO:0000256" key="1">
    <source>
        <dbReference type="SAM" id="MobiDB-lite"/>
    </source>
</evidence>
<evidence type="ECO:0000313" key="2">
    <source>
        <dbReference type="EMBL" id="GFO12362.1"/>
    </source>
</evidence>
<feature type="compositionally biased region" description="Basic and acidic residues" evidence="1">
    <location>
        <begin position="516"/>
        <end position="534"/>
    </location>
</feature>
<feature type="compositionally biased region" description="Polar residues" evidence="1">
    <location>
        <begin position="1478"/>
        <end position="1491"/>
    </location>
</feature>
<gene>
    <name evidence="2" type="ORF">PoB_003886700</name>
</gene>
<feature type="compositionally biased region" description="Basic and acidic residues" evidence="1">
    <location>
        <begin position="1053"/>
        <end position="1064"/>
    </location>
</feature>
<dbReference type="EMBL" id="BLXT01004413">
    <property type="protein sequence ID" value="GFO12362.1"/>
    <property type="molecule type" value="Genomic_DNA"/>
</dbReference>
<feature type="compositionally biased region" description="Basic and acidic residues" evidence="1">
    <location>
        <begin position="765"/>
        <end position="784"/>
    </location>
</feature>
<feature type="compositionally biased region" description="Polar residues" evidence="1">
    <location>
        <begin position="457"/>
        <end position="468"/>
    </location>
</feature>
<feature type="region of interest" description="Disordered" evidence="1">
    <location>
        <begin position="38"/>
        <end position="101"/>
    </location>
</feature>
<feature type="compositionally biased region" description="Low complexity" evidence="1">
    <location>
        <begin position="723"/>
        <end position="737"/>
    </location>
</feature>
<feature type="compositionally biased region" description="Polar residues" evidence="1">
    <location>
        <begin position="899"/>
        <end position="909"/>
    </location>
</feature>
<feature type="compositionally biased region" description="Gly residues" evidence="1">
    <location>
        <begin position="606"/>
        <end position="616"/>
    </location>
</feature>
<feature type="region of interest" description="Disordered" evidence="1">
    <location>
        <begin position="1459"/>
        <end position="1634"/>
    </location>
</feature>
<feature type="compositionally biased region" description="Basic residues" evidence="1">
    <location>
        <begin position="485"/>
        <end position="494"/>
    </location>
</feature>
<feature type="region of interest" description="Disordered" evidence="1">
    <location>
        <begin position="196"/>
        <end position="226"/>
    </location>
</feature>
<proteinExistence type="predicted"/>
<feature type="region of interest" description="Disordered" evidence="1">
    <location>
        <begin position="247"/>
        <end position="365"/>
    </location>
</feature>
<feature type="compositionally biased region" description="Polar residues" evidence="1">
    <location>
        <begin position="40"/>
        <end position="51"/>
    </location>
</feature>
<feature type="compositionally biased region" description="Basic and acidic residues" evidence="1">
    <location>
        <begin position="1537"/>
        <end position="1564"/>
    </location>
</feature>
<feature type="region of interest" description="Disordered" evidence="1">
    <location>
        <begin position="144"/>
        <end position="172"/>
    </location>
</feature>
<feature type="compositionally biased region" description="Basic and acidic residues" evidence="1">
    <location>
        <begin position="934"/>
        <end position="944"/>
    </location>
</feature>
<feature type="compositionally biased region" description="Low complexity" evidence="1">
    <location>
        <begin position="1001"/>
        <end position="1010"/>
    </location>
</feature>
<feature type="region of interest" description="Disordered" evidence="1">
    <location>
        <begin position="899"/>
        <end position="967"/>
    </location>
</feature>
<feature type="compositionally biased region" description="Polar residues" evidence="1">
    <location>
        <begin position="1519"/>
        <end position="1532"/>
    </location>
</feature>
<feature type="compositionally biased region" description="Low complexity" evidence="1">
    <location>
        <begin position="498"/>
        <end position="515"/>
    </location>
</feature>
<name>A0AAV4AZP6_9GAST</name>
<feature type="region of interest" description="Disordered" evidence="1">
    <location>
        <begin position="800"/>
        <end position="832"/>
    </location>
</feature>
<feature type="region of interest" description="Disordered" evidence="1">
    <location>
        <begin position="982"/>
        <end position="1078"/>
    </location>
</feature>
<accession>A0AAV4AZP6</accession>
<feature type="compositionally biased region" description="Polar residues" evidence="1">
    <location>
        <begin position="587"/>
        <end position="600"/>
    </location>
</feature>
<protein>
    <submittedName>
        <fullName evidence="2">Zonadhesin</fullName>
    </submittedName>
</protein>
<comment type="caution">
    <text evidence="2">The sequence shown here is derived from an EMBL/GenBank/DDBJ whole genome shotgun (WGS) entry which is preliminary data.</text>
</comment>
<feature type="region of interest" description="Disordered" evidence="1">
    <location>
        <begin position="1094"/>
        <end position="1115"/>
    </location>
</feature>
<feature type="compositionally biased region" description="Low complexity" evidence="1">
    <location>
        <begin position="1355"/>
        <end position="1365"/>
    </location>
</feature>
<dbReference type="Proteomes" id="UP000735302">
    <property type="component" value="Unassembled WGS sequence"/>
</dbReference>
<feature type="region of interest" description="Disordered" evidence="1">
    <location>
        <begin position="413"/>
        <end position="785"/>
    </location>
</feature>